<name>U2F5M5_9BACT</name>
<sequence length="54" mass="5793">MPCVVNLNGKSVAKVANLGKPNVKALNSVIGGKVERESVFVTDSLRSYLSSQMR</sequence>
<accession>U2F5M5</accession>
<dbReference type="Proteomes" id="UP000016625">
    <property type="component" value="Unassembled WGS sequence"/>
</dbReference>
<proteinExistence type="predicted"/>
<evidence type="ECO:0000313" key="2">
    <source>
        <dbReference type="Proteomes" id="UP000016625"/>
    </source>
</evidence>
<reference evidence="1 2" key="1">
    <citation type="journal article" date="2013" name="BMC Genomics">
        <title>Comparative genomics of Campylobacter concisus isolates reveals genetic diversity and provides insights into disease association.</title>
        <authorList>
            <person name="Deshpande N.P."/>
            <person name="Kaakoush N.O."/>
            <person name="Wilkins M.R."/>
            <person name="Mitchell H.M."/>
        </authorList>
    </citation>
    <scope>NUCLEOTIDE SEQUENCE [LARGE SCALE GENOMIC DNA]</scope>
    <source>
        <strain evidence="1 2">UNSW2</strain>
    </source>
</reference>
<dbReference type="AlphaFoldDB" id="U2F5M5"/>
<comment type="caution">
    <text evidence="1">The sequence shown here is derived from an EMBL/GenBank/DDBJ whole genome shotgun (WGS) entry which is preliminary data.</text>
</comment>
<organism evidence="1 2">
    <name type="scientific">Campylobacter concisus UNSW2</name>
    <dbReference type="NCBI Taxonomy" id="1242965"/>
    <lineage>
        <taxon>Bacteria</taxon>
        <taxon>Pseudomonadati</taxon>
        <taxon>Campylobacterota</taxon>
        <taxon>Epsilonproteobacteria</taxon>
        <taxon>Campylobacterales</taxon>
        <taxon>Campylobacteraceae</taxon>
        <taxon>Campylobacter</taxon>
    </lineage>
</organism>
<protein>
    <submittedName>
        <fullName evidence="1">Uncharacterized protein</fullName>
    </submittedName>
</protein>
<evidence type="ECO:0000313" key="1">
    <source>
        <dbReference type="EMBL" id="ERJ31856.1"/>
    </source>
</evidence>
<dbReference type="PATRIC" id="fig|1242965.3.peg.1017"/>
<gene>
    <name evidence="1" type="ORF">UNSW2_1752</name>
</gene>
<dbReference type="EMBL" id="ANNJ01000006">
    <property type="protein sequence ID" value="ERJ31856.1"/>
    <property type="molecule type" value="Genomic_DNA"/>
</dbReference>